<gene>
    <name evidence="1" type="ORF">SAMN05443244_0982</name>
</gene>
<dbReference type="Proteomes" id="UP000182409">
    <property type="component" value="Unassembled WGS sequence"/>
</dbReference>
<accession>A0A1H4K347</accession>
<sequence>MRFFFAEADATESLRKVLSNTVSLHVEIWLAAKRVASVNGVMS</sequence>
<reference evidence="1 2" key="1">
    <citation type="submission" date="2016-10" db="EMBL/GenBank/DDBJ databases">
        <authorList>
            <person name="de Groot N.N."/>
        </authorList>
    </citation>
    <scope>NUCLEOTIDE SEQUENCE [LARGE SCALE GENOMIC DNA]</scope>
    <source>
        <strain evidence="1 2">AB35.6</strain>
    </source>
</reference>
<dbReference type="AlphaFoldDB" id="A0A1H4K347"/>
<dbReference type="EMBL" id="FNSD01000001">
    <property type="protein sequence ID" value="SEB52999.1"/>
    <property type="molecule type" value="Genomic_DNA"/>
</dbReference>
<evidence type="ECO:0000313" key="1">
    <source>
        <dbReference type="EMBL" id="SEB52999.1"/>
    </source>
</evidence>
<organism evidence="1 2">
    <name type="scientific">Terriglobus roseus</name>
    <dbReference type="NCBI Taxonomy" id="392734"/>
    <lineage>
        <taxon>Bacteria</taxon>
        <taxon>Pseudomonadati</taxon>
        <taxon>Acidobacteriota</taxon>
        <taxon>Terriglobia</taxon>
        <taxon>Terriglobales</taxon>
        <taxon>Acidobacteriaceae</taxon>
        <taxon>Terriglobus</taxon>
    </lineage>
</organism>
<name>A0A1H4K347_9BACT</name>
<protein>
    <submittedName>
        <fullName evidence="1">Uncharacterized protein</fullName>
    </submittedName>
</protein>
<proteinExistence type="predicted"/>
<evidence type="ECO:0000313" key="2">
    <source>
        <dbReference type="Proteomes" id="UP000182409"/>
    </source>
</evidence>